<keyword evidence="2" id="KW-0175">Coiled coil</keyword>
<dbReference type="Proteomes" id="UP000006671">
    <property type="component" value="Unassembled WGS sequence"/>
</dbReference>
<dbReference type="InterPro" id="IPR009428">
    <property type="entry name" value="ICAT_dom"/>
</dbReference>
<evidence type="ECO:0000256" key="1">
    <source>
        <dbReference type="ARBA" id="ARBA00006505"/>
    </source>
</evidence>
<dbReference type="Gene3D" id="1.10.10.490">
    <property type="entry name" value="Beta-catenin-interacting ICAT"/>
    <property type="match status" value="1"/>
</dbReference>
<evidence type="ECO:0000259" key="3">
    <source>
        <dbReference type="Pfam" id="PF06384"/>
    </source>
</evidence>
<dbReference type="RefSeq" id="XP_002673778.1">
    <property type="nucleotide sequence ID" value="XM_002673732.1"/>
</dbReference>
<dbReference type="VEuPathDB" id="AmoebaDB:NAEGRDRAFT_51405"/>
<dbReference type="InParanoid" id="D2VQ29"/>
<dbReference type="Pfam" id="PF06384">
    <property type="entry name" value="ICAT"/>
    <property type="match status" value="1"/>
</dbReference>
<accession>D2VQ29</accession>
<feature type="domain" description="Beta-catenin-interacting ICAT" evidence="3">
    <location>
        <begin position="94"/>
        <end position="135"/>
    </location>
</feature>
<dbReference type="InterPro" id="IPR036911">
    <property type="entry name" value="ICAT_sf"/>
</dbReference>
<dbReference type="AlphaFoldDB" id="D2VQ29"/>
<proteinExistence type="inferred from homology"/>
<dbReference type="PANTHER" id="PTHR16505">
    <property type="entry name" value="PROTEIN LZIC"/>
    <property type="match status" value="1"/>
</dbReference>
<dbReference type="EMBL" id="GG738888">
    <property type="protein sequence ID" value="EFC41034.1"/>
    <property type="molecule type" value="Genomic_DNA"/>
</dbReference>
<name>D2VQ29_NAEGR</name>
<evidence type="ECO:0000313" key="4">
    <source>
        <dbReference type="EMBL" id="EFC41034.1"/>
    </source>
</evidence>
<feature type="coiled-coil region" evidence="2">
    <location>
        <begin position="10"/>
        <end position="64"/>
    </location>
</feature>
<evidence type="ECO:0000313" key="5">
    <source>
        <dbReference type="Proteomes" id="UP000006671"/>
    </source>
</evidence>
<reference evidence="4 5" key="1">
    <citation type="journal article" date="2010" name="Cell">
        <title>The genome of Naegleria gruberi illuminates early eukaryotic versatility.</title>
        <authorList>
            <person name="Fritz-Laylin L.K."/>
            <person name="Prochnik S.E."/>
            <person name="Ginger M.L."/>
            <person name="Dacks J.B."/>
            <person name="Carpenter M.L."/>
            <person name="Field M.C."/>
            <person name="Kuo A."/>
            <person name="Paredez A."/>
            <person name="Chapman J."/>
            <person name="Pham J."/>
            <person name="Shu S."/>
            <person name="Neupane R."/>
            <person name="Cipriano M."/>
            <person name="Mancuso J."/>
            <person name="Tu H."/>
            <person name="Salamov A."/>
            <person name="Lindquist E."/>
            <person name="Shapiro H."/>
            <person name="Lucas S."/>
            <person name="Grigoriev I.V."/>
            <person name="Cande W.Z."/>
            <person name="Fulton C."/>
            <person name="Rokhsar D.S."/>
            <person name="Dawson S.C."/>
        </authorList>
    </citation>
    <scope>NUCLEOTIDE SEQUENCE [LARGE SCALE GENOMIC DNA]</scope>
    <source>
        <strain evidence="4 5">NEG-M</strain>
    </source>
</reference>
<comment type="similarity">
    <text evidence="1">Belongs to the CTNNBIP1 family.</text>
</comment>
<sequence length="142" mass="16423">MSTSGKELIIQQIHQQLGRLLKQLEDVEDNRELLDSEEEYLEIKGETLKQLEEFQNTLNELNHQELASDQLSSFKMAIQAACSQAFKTPEIILSMSDFREKKSELLSALQKLGVSLNSEQTLFLKQNMSEQLKQFVDEESKW</sequence>
<protein>
    <submittedName>
        <fullName evidence="4">Predicted protein</fullName>
    </submittedName>
</protein>
<dbReference type="GO" id="GO:0008013">
    <property type="term" value="F:beta-catenin binding"/>
    <property type="evidence" value="ECO:0007669"/>
    <property type="project" value="InterPro"/>
</dbReference>
<dbReference type="PANTHER" id="PTHR16505:SF8">
    <property type="entry name" value="PROTEIN LZIC"/>
    <property type="match status" value="1"/>
</dbReference>
<dbReference type="GeneID" id="8855980"/>
<evidence type="ECO:0000256" key="2">
    <source>
        <dbReference type="SAM" id="Coils"/>
    </source>
</evidence>
<keyword evidence="5" id="KW-1185">Reference proteome</keyword>
<gene>
    <name evidence="4" type="ORF">NAEGRDRAFT_51405</name>
</gene>
<dbReference type="KEGG" id="ngr:NAEGRDRAFT_51405"/>
<dbReference type="OrthoDB" id="10262856at2759"/>
<dbReference type="InterPro" id="IPR040065">
    <property type="entry name" value="LZIC"/>
</dbReference>
<organism evidence="5">
    <name type="scientific">Naegleria gruberi</name>
    <name type="common">Amoeba</name>
    <dbReference type="NCBI Taxonomy" id="5762"/>
    <lineage>
        <taxon>Eukaryota</taxon>
        <taxon>Discoba</taxon>
        <taxon>Heterolobosea</taxon>
        <taxon>Tetramitia</taxon>
        <taxon>Eutetramitia</taxon>
        <taxon>Vahlkampfiidae</taxon>
        <taxon>Naegleria</taxon>
    </lineage>
</organism>